<comment type="caution">
    <text evidence="1">The sequence shown here is derived from an EMBL/GenBank/DDBJ whole genome shotgun (WGS) entry which is preliminary data.</text>
</comment>
<evidence type="ECO:0000313" key="1">
    <source>
        <dbReference type="EMBL" id="KAI3716687.1"/>
    </source>
</evidence>
<reference evidence="1 2" key="2">
    <citation type="journal article" date="2022" name="Mol. Ecol. Resour.">
        <title>The genomes of chicory, endive, great burdock and yacon provide insights into Asteraceae paleo-polyploidization history and plant inulin production.</title>
        <authorList>
            <person name="Fan W."/>
            <person name="Wang S."/>
            <person name="Wang H."/>
            <person name="Wang A."/>
            <person name="Jiang F."/>
            <person name="Liu H."/>
            <person name="Zhao H."/>
            <person name="Xu D."/>
            <person name="Zhang Y."/>
        </authorList>
    </citation>
    <scope>NUCLEOTIDE SEQUENCE [LARGE SCALE GENOMIC DNA]</scope>
    <source>
        <strain evidence="2">cv. Yunnan</strain>
        <tissue evidence="1">Leaves</tissue>
    </source>
</reference>
<accession>A0ACB9B2Q0</accession>
<evidence type="ECO:0000313" key="2">
    <source>
        <dbReference type="Proteomes" id="UP001056120"/>
    </source>
</evidence>
<name>A0ACB9B2Q0_9ASTR</name>
<gene>
    <name evidence="1" type="ORF">L1987_67735</name>
</gene>
<dbReference type="EMBL" id="CM042040">
    <property type="protein sequence ID" value="KAI3716687.1"/>
    <property type="molecule type" value="Genomic_DNA"/>
</dbReference>
<dbReference type="Proteomes" id="UP001056120">
    <property type="component" value="Linkage Group LG23"/>
</dbReference>
<reference evidence="2" key="1">
    <citation type="journal article" date="2022" name="Mol. Ecol. Resour.">
        <title>The genomes of chicory, endive, great burdock and yacon provide insights into Asteraceae palaeo-polyploidization history and plant inulin production.</title>
        <authorList>
            <person name="Fan W."/>
            <person name="Wang S."/>
            <person name="Wang H."/>
            <person name="Wang A."/>
            <person name="Jiang F."/>
            <person name="Liu H."/>
            <person name="Zhao H."/>
            <person name="Xu D."/>
            <person name="Zhang Y."/>
        </authorList>
    </citation>
    <scope>NUCLEOTIDE SEQUENCE [LARGE SCALE GENOMIC DNA]</scope>
    <source>
        <strain evidence="2">cv. Yunnan</strain>
    </source>
</reference>
<protein>
    <submittedName>
        <fullName evidence="1">Uncharacterized protein</fullName>
    </submittedName>
</protein>
<sequence length="171" mass="19012">MENINKCSSRHEILEVFKRQIGFNSSRKFSHRISASEALVKRIDLAGKLTGHEGCVNTIEFNCYGDHLVSGSDDRRVMFWNVATRSLVLSYASGHVDNIFQARIMPFTDDHTIVTSAADGQVRLGQVAEDGHVQTKKLGQHHGRVHKLAVEPGSPHIFYSCGEDGLVQHVC</sequence>
<organism evidence="1 2">
    <name type="scientific">Smallanthus sonchifolius</name>
    <dbReference type="NCBI Taxonomy" id="185202"/>
    <lineage>
        <taxon>Eukaryota</taxon>
        <taxon>Viridiplantae</taxon>
        <taxon>Streptophyta</taxon>
        <taxon>Embryophyta</taxon>
        <taxon>Tracheophyta</taxon>
        <taxon>Spermatophyta</taxon>
        <taxon>Magnoliopsida</taxon>
        <taxon>eudicotyledons</taxon>
        <taxon>Gunneridae</taxon>
        <taxon>Pentapetalae</taxon>
        <taxon>asterids</taxon>
        <taxon>campanulids</taxon>
        <taxon>Asterales</taxon>
        <taxon>Asteraceae</taxon>
        <taxon>Asteroideae</taxon>
        <taxon>Heliantheae alliance</taxon>
        <taxon>Millerieae</taxon>
        <taxon>Smallanthus</taxon>
    </lineage>
</organism>
<keyword evidence="2" id="KW-1185">Reference proteome</keyword>
<proteinExistence type="predicted"/>